<keyword evidence="9" id="KW-1185">Reference proteome</keyword>
<dbReference type="InterPro" id="IPR008929">
    <property type="entry name" value="Chondroitin_lyas"/>
</dbReference>
<keyword evidence="4" id="KW-0456">Lyase</keyword>
<name>A0A7G5DXB9_9SPHI</name>
<dbReference type="EMBL" id="CP058555">
    <property type="protein sequence ID" value="QMV66394.1"/>
    <property type="molecule type" value="Genomic_DNA"/>
</dbReference>
<dbReference type="InterPro" id="IPR054646">
    <property type="entry name" value="HepC"/>
</dbReference>
<dbReference type="Pfam" id="PF16889">
    <property type="entry name" value="Hepar_II_III_N"/>
    <property type="match status" value="1"/>
</dbReference>
<evidence type="ECO:0000256" key="1">
    <source>
        <dbReference type="ARBA" id="ARBA00004418"/>
    </source>
</evidence>
<gene>
    <name evidence="8" type="ORF">HS960_01385</name>
</gene>
<dbReference type="PANTHER" id="PTHR39210:SF1">
    <property type="entry name" value="HEPARIN-SULFATE LYASE"/>
    <property type="match status" value="1"/>
</dbReference>
<dbReference type="Pfam" id="PF07940">
    <property type="entry name" value="Hepar_II_III_C"/>
    <property type="match status" value="1"/>
</dbReference>
<dbReference type="InterPro" id="IPR012480">
    <property type="entry name" value="Hepar_II_III_C"/>
</dbReference>
<feature type="signal peptide" evidence="5">
    <location>
        <begin position="1"/>
        <end position="27"/>
    </location>
</feature>
<proteinExistence type="predicted"/>
<keyword evidence="2 5" id="KW-0732">Signal</keyword>
<accession>A0A7G5DXB9</accession>
<protein>
    <submittedName>
        <fullName evidence="8">Heparinase II/III family protein</fullName>
    </submittedName>
</protein>
<dbReference type="SUPFAM" id="SSF48230">
    <property type="entry name" value="Chondroitin AC/alginate lyase"/>
    <property type="match status" value="1"/>
</dbReference>
<dbReference type="Gene3D" id="1.50.10.100">
    <property type="entry name" value="Chondroitin AC/alginate lyase"/>
    <property type="match status" value="1"/>
</dbReference>
<reference evidence="8 9" key="1">
    <citation type="journal article" date="2020" name="G3 (Bethesda)">
        <title>CeMbio - The Caenorhabditis elegans Microbiome Resource.</title>
        <authorList>
            <person name="Dirksen P."/>
            <person name="Assie A."/>
            <person name="Zimmermann J."/>
            <person name="Zhang F."/>
            <person name="Tietje A.M."/>
            <person name="Marsh S.A."/>
            <person name="Felix M.A."/>
            <person name="Shapira M."/>
            <person name="Kaleta C."/>
            <person name="Schulenburg H."/>
            <person name="Samuel B."/>
        </authorList>
    </citation>
    <scope>NUCLEOTIDE SEQUENCE [LARGE SCALE GENOMIC DNA]</scope>
    <source>
        <strain evidence="8 9">BIGb0170</strain>
    </source>
</reference>
<feature type="domain" description="Heparinase II/III-like C-terminal" evidence="6">
    <location>
        <begin position="391"/>
        <end position="593"/>
    </location>
</feature>
<evidence type="ECO:0000256" key="3">
    <source>
        <dbReference type="ARBA" id="ARBA00022764"/>
    </source>
</evidence>
<feature type="domain" description="Heparin-sulfate lyase N-terminal" evidence="7">
    <location>
        <begin position="36"/>
        <end position="378"/>
    </location>
</feature>
<evidence type="ECO:0000259" key="7">
    <source>
        <dbReference type="Pfam" id="PF16889"/>
    </source>
</evidence>
<dbReference type="GO" id="GO:0042597">
    <property type="term" value="C:periplasmic space"/>
    <property type="evidence" value="ECO:0007669"/>
    <property type="project" value="UniProtKB-SubCell"/>
</dbReference>
<evidence type="ECO:0000256" key="2">
    <source>
        <dbReference type="ARBA" id="ARBA00022729"/>
    </source>
</evidence>
<evidence type="ECO:0000256" key="4">
    <source>
        <dbReference type="ARBA" id="ARBA00023239"/>
    </source>
</evidence>
<feature type="chain" id="PRO_5028881931" evidence="5">
    <location>
        <begin position="28"/>
        <end position="664"/>
    </location>
</feature>
<evidence type="ECO:0000259" key="6">
    <source>
        <dbReference type="Pfam" id="PF07940"/>
    </source>
</evidence>
<evidence type="ECO:0000256" key="5">
    <source>
        <dbReference type="SAM" id="SignalP"/>
    </source>
</evidence>
<dbReference type="Gene3D" id="2.70.98.70">
    <property type="match status" value="1"/>
</dbReference>
<dbReference type="GO" id="GO:0016829">
    <property type="term" value="F:lyase activity"/>
    <property type="evidence" value="ECO:0007669"/>
    <property type="project" value="UniProtKB-KW"/>
</dbReference>
<dbReference type="AlphaFoldDB" id="A0A7G5DXB9"/>
<evidence type="ECO:0000313" key="8">
    <source>
        <dbReference type="EMBL" id="QMV66394.1"/>
    </source>
</evidence>
<comment type="subcellular location">
    <subcellularLocation>
        <location evidence="1">Periplasm</location>
    </subcellularLocation>
</comment>
<dbReference type="InterPro" id="IPR031680">
    <property type="entry name" value="Hepar_II_III_N"/>
</dbReference>
<dbReference type="PANTHER" id="PTHR39210">
    <property type="entry name" value="HEPARIN-SULFATE LYASE"/>
    <property type="match status" value="1"/>
</dbReference>
<dbReference type="NCBIfam" id="NF045573">
    <property type="entry name" value="Hepsulflyase_CFB"/>
    <property type="match status" value="1"/>
</dbReference>
<evidence type="ECO:0000313" key="9">
    <source>
        <dbReference type="Proteomes" id="UP000515450"/>
    </source>
</evidence>
<keyword evidence="3" id="KW-0574">Periplasm</keyword>
<dbReference type="Proteomes" id="UP000515450">
    <property type="component" value="Chromosome"/>
</dbReference>
<dbReference type="RefSeq" id="WP_182331084.1">
    <property type="nucleotide sequence ID" value="NZ_CP058555.1"/>
</dbReference>
<sequence length="664" mass="76623">MMTLSKKVRYLYFLFCLLCLNKGMVQAQQKIDKSSFTNINLDYPGLEGVKNAVESNRFDVAATALLKYYKTKLQANKPDFSNMETTVDTVGPLSTATRETADNALRHLFKTQESYGFFDFGQDINWQLWPVKDNEVRWQLHRVKWWLSMALAYRKTKDEKYAKEWIYQFDDWVKKNPLGLSADNDRFAWRPLEVSDRIQSLVPVIHIFLQSPHFTPEFLIRVLNSYQQQADYLPSHYATEGNHRLFEAQRVLFAGGSFPELKHADDWRKSGIDVLNTEIKKQVYSDGVQFELSPVYHAASIDIFTKAYRSAQNFGLEHEFPASYKTTIEKMVLAFINITFPNYNQPMFGDSWIRKKDFKLKQFSSWAQLFPDNPFIQYFASDGKQGKAPTWLSNASSNAGFYTFRNGWTNAATILMLKASPPGEFHAQPDNGTFELWTNGRNFTPDAGCFVYSGDAAIMKKRDWFRQTRVHSTLTLNNENMIITKAQQNKWTTDKDLTVLTYTNPSYNNLKHQRTVLFVDQKYFVVIDRAIGNAVGKIGIHYQLKEDSKPDYNNKTNAVNTTYSDGNNLLIQCFNREASLKQEEGKVSYSYGEEIDRPAFVFETAKDSHENMRTLVSILYPYQGNTIPKISLTENKGNNYRDGLLDIKLTLDGKVKSLKLDINQ</sequence>
<organism evidence="8 9">
    <name type="scientific">Sphingobacterium paramultivorum</name>
    <dbReference type="NCBI Taxonomy" id="2886510"/>
    <lineage>
        <taxon>Bacteria</taxon>
        <taxon>Pseudomonadati</taxon>
        <taxon>Bacteroidota</taxon>
        <taxon>Sphingobacteriia</taxon>
        <taxon>Sphingobacteriales</taxon>
        <taxon>Sphingobacteriaceae</taxon>
        <taxon>Sphingobacterium</taxon>
    </lineage>
</organism>